<name>A0ABN7SD80_OIKDI</name>
<evidence type="ECO:0000256" key="1">
    <source>
        <dbReference type="ARBA" id="ARBA00000971"/>
    </source>
</evidence>
<evidence type="ECO:0000256" key="2">
    <source>
        <dbReference type="ARBA" id="ARBA00013194"/>
    </source>
</evidence>
<dbReference type="PROSITE" id="PS50059">
    <property type="entry name" value="FKBP_PPIASE"/>
    <property type="match status" value="1"/>
</dbReference>
<accession>A0ABN7SD80</accession>
<evidence type="ECO:0000313" key="7">
    <source>
        <dbReference type="EMBL" id="CAG5095524.1"/>
    </source>
</evidence>
<reference evidence="7 8" key="1">
    <citation type="submission" date="2021-04" db="EMBL/GenBank/DDBJ databases">
        <authorList>
            <person name="Bliznina A."/>
        </authorList>
    </citation>
    <scope>NUCLEOTIDE SEQUENCE [LARGE SCALE GENOMIC DNA]</scope>
</reference>
<dbReference type="InterPro" id="IPR050689">
    <property type="entry name" value="FKBP-type_PPIase"/>
</dbReference>
<dbReference type="EC" id="5.2.1.8" evidence="2 5"/>
<keyword evidence="4 5" id="KW-0413">Isomerase</keyword>
<dbReference type="Gene3D" id="3.10.50.40">
    <property type="match status" value="1"/>
</dbReference>
<evidence type="ECO:0000256" key="3">
    <source>
        <dbReference type="ARBA" id="ARBA00023110"/>
    </source>
</evidence>
<dbReference type="Pfam" id="PF00254">
    <property type="entry name" value="FKBP_C"/>
    <property type="match status" value="1"/>
</dbReference>
<proteinExistence type="predicted"/>
<gene>
    <name evidence="7" type="ORF">OKIOD_LOCUS5781</name>
</gene>
<protein>
    <recommendedName>
        <fullName evidence="2 5">peptidylprolyl isomerase</fullName>
        <ecNumber evidence="2 5">5.2.1.8</ecNumber>
    </recommendedName>
</protein>
<evidence type="ECO:0000256" key="5">
    <source>
        <dbReference type="PROSITE-ProRule" id="PRU00277"/>
    </source>
</evidence>
<dbReference type="SUPFAM" id="SSF54534">
    <property type="entry name" value="FKBP-like"/>
    <property type="match status" value="1"/>
</dbReference>
<keyword evidence="3 5" id="KW-0697">Rotamase</keyword>
<evidence type="ECO:0000259" key="6">
    <source>
        <dbReference type="PROSITE" id="PS50059"/>
    </source>
</evidence>
<feature type="domain" description="PPIase FKBP-type" evidence="6">
    <location>
        <begin position="20"/>
        <end position="108"/>
    </location>
</feature>
<evidence type="ECO:0000313" key="8">
    <source>
        <dbReference type="Proteomes" id="UP001158576"/>
    </source>
</evidence>
<organism evidence="7 8">
    <name type="scientific">Oikopleura dioica</name>
    <name type="common">Tunicate</name>
    <dbReference type="NCBI Taxonomy" id="34765"/>
    <lineage>
        <taxon>Eukaryota</taxon>
        <taxon>Metazoa</taxon>
        <taxon>Chordata</taxon>
        <taxon>Tunicata</taxon>
        <taxon>Appendicularia</taxon>
        <taxon>Copelata</taxon>
        <taxon>Oikopleuridae</taxon>
        <taxon>Oikopleura</taxon>
    </lineage>
</organism>
<dbReference type="InterPro" id="IPR046357">
    <property type="entry name" value="PPIase_dom_sf"/>
</dbReference>
<dbReference type="PANTHER" id="PTHR10516:SF443">
    <property type="entry name" value="FK506-BINDING PROTEIN 59-RELATED"/>
    <property type="match status" value="1"/>
</dbReference>
<keyword evidence="8" id="KW-1185">Reference proteome</keyword>
<evidence type="ECO:0000256" key="4">
    <source>
        <dbReference type="ARBA" id="ARBA00023235"/>
    </source>
</evidence>
<dbReference type="InterPro" id="IPR001179">
    <property type="entry name" value="PPIase_FKBP_dom"/>
</dbReference>
<dbReference type="EMBL" id="OU015569">
    <property type="protein sequence ID" value="CAG5095524.1"/>
    <property type="molecule type" value="Genomic_DNA"/>
</dbReference>
<dbReference type="PANTHER" id="PTHR10516">
    <property type="entry name" value="PEPTIDYL-PROLYL CIS-TRANS ISOMERASE"/>
    <property type="match status" value="1"/>
</dbReference>
<dbReference type="Proteomes" id="UP001158576">
    <property type="component" value="Chromosome XSR"/>
</dbReference>
<sequence length="111" mass="12252">MVVRVETISAGDGTNFPPIGSYVSVHYTGMLVDGKVFDSSRKREEPFKFQLGLGKVIRGWDEGISQMSLGERAKLICSSDYAYGDHGYPGVIPSNATLVFDIKLLDIEMKF</sequence>
<comment type="catalytic activity">
    <reaction evidence="1 5">
        <text>[protein]-peptidylproline (omega=180) = [protein]-peptidylproline (omega=0)</text>
        <dbReference type="Rhea" id="RHEA:16237"/>
        <dbReference type="Rhea" id="RHEA-COMP:10747"/>
        <dbReference type="Rhea" id="RHEA-COMP:10748"/>
        <dbReference type="ChEBI" id="CHEBI:83833"/>
        <dbReference type="ChEBI" id="CHEBI:83834"/>
        <dbReference type="EC" id="5.2.1.8"/>
    </reaction>
</comment>